<feature type="domain" description="ZU5" evidence="12">
    <location>
        <begin position="939"/>
        <end position="1096"/>
    </location>
</feature>
<evidence type="ECO:0000256" key="2">
    <source>
        <dbReference type="ARBA" id="ARBA00004370"/>
    </source>
</evidence>
<feature type="region of interest" description="Disordered" evidence="10">
    <location>
        <begin position="1771"/>
        <end position="1803"/>
    </location>
</feature>
<dbReference type="Pfam" id="PF00531">
    <property type="entry name" value="Death"/>
    <property type="match status" value="1"/>
</dbReference>
<feature type="region of interest" description="Disordered" evidence="10">
    <location>
        <begin position="1963"/>
        <end position="2001"/>
    </location>
</feature>
<dbReference type="EMBL" id="WJBH02000006">
    <property type="protein sequence ID" value="KAI9557130.1"/>
    <property type="molecule type" value="Genomic_DNA"/>
</dbReference>
<dbReference type="InterPro" id="IPR000906">
    <property type="entry name" value="ZU5_dom"/>
</dbReference>
<dbReference type="Gene3D" id="2.60.40.2660">
    <property type="match status" value="1"/>
</dbReference>
<evidence type="ECO:0000313" key="13">
    <source>
        <dbReference type="EMBL" id="KAI9557130.1"/>
    </source>
</evidence>
<evidence type="ECO:0000256" key="8">
    <source>
        <dbReference type="ARBA" id="ARBA00023212"/>
    </source>
</evidence>
<keyword evidence="6 9" id="KW-0040">ANK repeat</keyword>
<dbReference type="SMART" id="SM00218">
    <property type="entry name" value="ZU5"/>
    <property type="match status" value="1"/>
</dbReference>
<feature type="repeat" description="ANK" evidence="9">
    <location>
        <begin position="507"/>
        <end position="539"/>
    </location>
</feature>
<dbReference type="InterPro" id="IPR040745">
    <property type="entry name" value="Ankyrin_UPA"/>
</dbReference>
<name>A0AAD5PVL4_9CRUS</name>
<feature type="repeat" description="ANK" evidence="9">
    <location>
        <begin position="639"/>
        <end position="671"/>
    </location>
</feature>
<feature type="compositionally biased region" description="Polar residues" evidence="10">
    <location>
        <begin position="18"/>
        <end position="36"/>
    </location>
</feature>
<dbReference type="GO" id="GO:0016020">
    <property type="term" value="C:membrane"/>
    <property type="evidence" value="ECO:0007669"/>
    <property type="project" value="UniProtKB-SubCell"/>
</dbReference>
<feature type="repeat" description="ANK" evidence="9">
    <location>
        <begin position="181"/>
        <end position="204"/>
    </location>
</feature>
<feature type="repeat" description="ANK" evidence="9">
    <location>
        <begin position="243"/>
        <end position="275"/>
    </location>
</feature>
<keyword evidence="7" id="KW-0472">Membrane</keyword>
<dbReference type="PROSITE" id="PS51145">
    <property type="entry name" value="ZU5"/>
    <property type="match status" value="2"/>
</dbReference>
<evidence type="ECO:0000259" key="12">
    <source>
        <dbReference type="PROSITE" id="PS51145"/>
    </source>
</evidence>
<gene>
    <name evidence="13" type="ORF">GHT06_016928</name>
</gene>
<feature type="repeat" description="ANK" evidence="9">
    <location>
        <begin position="705"/>
        <end position="737"/>
    </location>
</feature>
<evidence type="ECO:0008006" key="15">
    <source>
        <dbReference type="Google" id="ProtNLM"/>
    </source>
</evidence>
<dbReference type="FunFam" id="1.25.40.20:FF:000095">
    <property type="entry name" value="Ankyrin 2, isoform J"/>
    <property type="match status" value="1"/>
</dbReference>
<feature type="repeat" description="ANK" evidence="9">
    <location>
        <begin position="441"/>
        <end position="473"/>
    </location>
</feature>
<feature type="repeat" description="ANK" evidence="9">
    <location>
        <begin position="771"/>
        <end position="803"/>
    </location>
</feature>
<dbReference type="InterPro" id="IPR000488">
    <property type="entry name" value="Death_dom"/>
</dbReference>
<evidence type="ECO:0000256" key="1">
    <source>
        <dbReference type="ARBA" id="ARBA00004245"/>
    </source>
</evidence>
<evidence type="ECO:0000256" key="3">
    <source>
        <dbReference type="ARBA" id="ARBA00022490"/>
    </source>
</evidence>
<dbReference type="FunFam" id="1.25.40.20:FF:000003">
    <property type="entry name" value="Ankyrin, isoform B"/>
    <property type="match status" value="1"/>
</dbReference>
<feature type="region of interest" description="Disordered" evidence="10">
    <location>
        <begin position="2130"/>
        <end position="2158"/>
    </location>
</feature>
<feature type="repeat" description="ANK" evidence="9">
    <location>
        <begin position="375"/>
        <end position="407"/>
    </location>
</feature>
<dbReference type="PROSITE" id="PS50017">
    <property type="entry name" value="DEATH_DOMAIN"/>
    <property type="match status" value="1"/>
</dbReference>
<feature type="compositionally biased region" description="Basic and acidic residues" evidence="10">
    <location>
        <begin position="1963"/>
        <end position="1984"/>
    </location>
</feature>
<dbReference type="InterPro" id="IPR051165">
    <property type="entry name" value="Multifunctional_ANK_Repeat"/>
</dbReference>
<dbReference type="SUPFAM" id="SSF48403">
    <property type="entry name" value="Ankyrin repeat"/>
    <property type="match status" value="3"/>
</dbReference>
<dbReference type="GO" id="GO:0005856">
    <property type="term" value="C:cytoskeleton"/>
    <property type="evidence" value="ECO:0007669"/>
    <property type="project" value="UniProtKB-SubCell"/>
</dbReference>
<reference evidence="13 14" key="1">
    <citation type="submission" date="2022-05" db="EMBL/GenBank/DDBJ databases">
        <title>A multi-omics perspective on studying reproductive biology in Daphnia sinensis.</title>
        <authorList>
            <person name="Jia J."/>
        </authorList>
    </citation>
    <scope>NUCLEOTIDE SEQUENCE [LARGE SCALE GENOMIC DNA]</scope>
    <source>
        <strain evidence="13 14">WSL</strain>
    </source>
</reference>
<dbReference type="FunFam" id="2.60.220.30:FF:000002">
    <property type="entry name" value="Ankyrin-3 isoform 2"/>
    <property type="match status" value="1"/>
</dbReference>
<feature type="compositionally biased region" description="Polar residues" evidence="10">
    <location>
        <begin position="1743"/>
        <end position="1753"/>
    </location>
</feature>
<feature type="repeat" description="ANK" evidence="9">
    <location>
        <begin position="573"/>
        <end position="605"/>
    </location>
</feature>
<feature type="region of interest" description="Disordered" evidence="10">
    <location>
        <begin position="1839"/>
        <end position="1942"/>
    </location>
</feature>
<feature type="region of interest" description="Disordered" evidence="10">
    <location>
        <begin position="1684"/>
        <end position="1758"/>
    </location>
</feature>
<dbReference type="SMART" id="SM00248">
    <property type="entry name" value="ANK"/>
    <property type="match status" value="22"/>
</dbReference>
<dbReference type="InterPro" id="IPR036770">
    <property type="entry name" value="Ankyrin_rpt-contain_sf"/>
</dbReference>
<feature type="domain" description="Death" evidence="11">
    <location>
        <begin position="1436"/>
        <end position="1514"/>
    </location>
</feature>
<keyword evidence="4" id="KW-0597">Phosphoprotein</keyword>
<accession>A0AAD5PVL4</accession>
<evidence type="ECO:0000256" key="7">
    <source>
        <dbReference type="ARBA" id="ARBA00023136"/>
    </source>
</evidence>
<keyword evidence="8" id="KW-0206">Cytoskeleton</keyword>
<evidence type="ECO:0000259" key="11">
    <source>
        <dbReference type="PROSITE" id="PS50017"/>
    </source>
</evidence>
<feature type="region of interest" description="Disordered" evidence="10">
    <location>
        <begin position="1"/>
        <end position="36"/>
    </location>
</feature>
<dbReference type="InterPro" id="IPR002110">
    <property type="entry name" value="Ankyrin_rpt"/>
</dbReference>
<dbReference type="SMART" id="SM00005">
    <property type="entry name" value="DEATH"/>
    <property type="match status" value="1"/>
</dbReference>
<evidence type="ECO:0000256" key="10">
    <source>
        <dbReference type="SAM" id="MobiDB-lite"/>
    </source>
</evidence>
<dbReference type="Pfam" id="PF00023">
    <property type="entry name" value="Ank"/>
    <property type="match status" value="3"/>
</dbReference>
<feature type="repeat" description="ANK" evidence="9">
    <location>
        <begin position="408"/>
        <end position="440"/>
    </location>
</feature>
<dbReference type="PANTHER" id="PTHR24123">
    <property type="entry name" value="ANKYRIN REPEAT-CONTAINING"/>
    <property type="match status" value="1"/>
</dbReference>
<keyword evidence="5" id="KW-0677">Repeat</keyword>
<feature type="repeat" description="ANK" evidence="9">
    <location>
        <begin position="115"/>
        <end position="147"/>
    </location>
</feature>
<dbReference type="Pfam" id="PF00791">
    <property type="entry name" value="ZU5"/>
    <property type="match status" value="1"/>
</dbReference>
<dbReference type="FunFam" id="1.25.40.20:FF:000001">
    <property type="entry name" value="Ankyrin-2 isoform 2"/>
    <property type="match status" value="1"/>
</dbReference>
<keyword evidence="14" id="KW-1185">Reference proteome</keyword>
<dbReference type="GO" id="GO:0007165">
    <property type="term" value="P:signal transduction"/>
    <property type="evidence" value="ECO:0007669"/>
    <property type="project" value="InterPro"/>
</dbReference>
<evidence type="ECO:0000313" key="14">
    <source>
        <dbReference type="Proteomes" id="UP000820818"/>
    </source>
</evidence>
<feature type="region of interest" description="Disordered" evidence="10">
    <location>
        <begin position="2611"/>
        <end position="2636"/>
    </location>
</feature>
<dbReference type="Gene3D" id="2.60.220.30">
    <property type="match status" value="2"/>
</dbReference>
<feature type="repeat" description="ANK" evidence="9">
    <location>
        <begin position="738"/>
        <end position="770"/>
    </location>
</feature>
<feature type="repeat" description="ANK" evidence="9">
    <location>
        <begin position="276"/>
        <end position="308"/>
    </location>
</feature>
<organism evidence="13 14">
    <name type="scientific">Daphnia sinensis</name>
    <dbReference type="NCBI Taxonomy" id="1820382"/>
    <lineage>
        <taxon>Eukaryota</taxon>
        <taxon>Metazoa</taxon>
        <taxon>Ecdysozoa</taxon>
        <taxon>Arthropoda</taxon>
        <taxon>Crustacea</taxon>
        <taxon>Branchiopoda</taxon>
        <taxon>Diplostraca</taxon>
        <taxon>Cladocera</taxon>
        <taxon>Anomopoda</taxon>
        <taxon>Daphniidae</taxon>
        <taxon>Daphnia</taxon>
        <taxon>Daphnia similis group</taxon>
    </lineage>
</organism>
<comment type="caution">
    <text evidence="13">The sequence shown here is derived from an EMBL/GenBank/DDBJ whole genome shotgun (WGS) entry which is preliminary data.</text>
</comment>
<feature type="region of interest" description="Disordered" evidence="10">
    <location>
        <begin position="1631"/>
        <end position="1650"/>
    </location>
</feature>
<dbReference type="PRINTS" id="PR01415">
    <property type="entry name" value="ANKYRIN"/>
</dbReference>
<evidence type="ECO:0000256" key="5">
    <source>
        <dbReference type="ARBA" id="ARBA00022737"/>
    </source>
</evidence>
<dbReference type="Pfam" id="PF17809">
    <property type="entry name" value="UPA_2"/>
    <property type="match status" value="1"/>
</dbReference>
<dbReference type="PROSITE" id="PS50088">
    <property type="entry name" value="ANK_REPEAT"/>
    <property type="match status" value="21"/>
</dbReference>
<feature type="repeat" description="ANK" evidence="9">
    <location>
        <begin position="342"/>
        <end position="374"/>
    </location>
</feature>
<dbReference type="FunFam" id="2.60.40.2660:FF:000001">
    <property type="entry name" value="Ankyrin-3 isoform 2"/>
    <property type="match status" value="1"/>
</dbReference>
<feature type="repeat" description="ANK" evidence="9">
    <location>
        <begin position="474"/>
        <end position="506"/>
    </location>
</feature>
<feature type="compositionally biased region" description="Polar residues" evidence="10">
    <location>
        <begin position="2613"/>
        <end position="2636"/>
    </location>
</feature>
<dbReference type="PANTHER" id="PTHR24123:SF141">
    <property type="entry name" value="ANKYRIN 2, ISOFORM U"/>
    <property type="match status" value="1"/>
</dbReference>
<feature type="compositionally biased region" description="Basic and acidic residues" evidence="10">
    <location>
        <begin position="1631"/>
        <end position="1644"/>
    </location>
</feature>
<feature type="repeat" description="ANK" evidence="9">
    <location>
        <begin position="309"/>
        <end position="341"/>
    </location>
</feature>
<dbReference type="SUPFAM" id="SSF47986">
    <property type="entry name" value="DEATH domain"/>
    <property type="match status" value="1"/>
</dbReference>
<feature type="repeat" description="ANK" evidence="9">
    <location>
        <begin position="672"/>
        <end position="704"/>
    </location>
</feature>
<feature type="compositionally biased region" description="Acidic residues" evidence="10">
    <location>
        <begin position="1704"/>
        <end position="1717"/>
    </location>
</feature>
<feature type="repeat" description="ANK" evidence="9">
    <location>
        <begin position="148"/>
        <end position="180"/>
    </location>
</feature>
<dbReference type="CDD" id="cd08317">
    <property type="entry name" value="Death_ank"/>
    <property type="match status" value="1"/>
</dbReference>
<dbReference type="PROSITE" id="PS50297">
    <property type="entry name" value="ANK_REP_REGION"/>
    <property type="match status" value="21"/>
</dbReference>
<dbReference type="Gene3D" id="1.10.533.10">
    <property type="entry name" value="Death Domain, Fas"/>
    <property type="match status" value="1"/>
</dbReference>
<dbReference type="Proteomes" id="UP000820818">
    <property type="component" value="Linkage Group LG6"/>
</dbReference>
<feature type="compositionally biased region" description="Polar residues" evidence="10">
    <location>
        <begin position="1986"/>
        <end position="1995"/>
    </location>
</feature>
<dbReference type="Pfam" id="PF12796">
    <property type="entry name" value="Ank_2"/>
    <property type="match status" value="8"/>
</dbReference>
<comment type="subcellular location">
    <subcellularLocation>
        <location evidence="1">Cytoplasm</location>
        <location evidence="1">Cytoskeleton</location>
    </subcellularLocation>
    <subcellularLocation>
        <location evidence="2">Membrane</location>
    </subcellularLocation>
</comment>
<proteinExistence type="predicted"/>
<feature type="repeat" description="ANK" evidence="9">
    <location>
        <begin position="606"/>
        <end position="638"/>
    </location>
</feature>
<feature type="repeat" description="ANK" evidence="9">
    <location>
        <begin position="82"/>
        <end position="114"/>
    </location>
</feature>
<dbReference type="FunFam" id="2.60.220.30:FF:000001">
    <property type="entry name" value="Ankyrin-3 isoform 2"/>
    <property type="match status" value="1"/>
</dbReference>
<evidence type="ECO:0000256" key="6">
    <source>
        <dbReference type="ARBA" id="ARBA00023043"/>
    </source>
</evidence>
<protein>
    <recommendedName>
        <fullName evidence="15">Ankyrin-2</fullName>
    </recommendedName>
</protein>
<evidence type="ECO:0000256" key="4">
    <source>
        <dbReference type="ARBA" id="ARBA00022553"/>
    </source>
</evidence>
<evidence type="ECO:0000256" key="9">
    <source>
        <dbReference type="PROSITE-ProRule" id="PRU00023"/>
    </source>
</evidence>
<dbReference type="Gene3D" id="1.25.40.20">
    <property type="entry name" value="Ankyrin repeat-containing domain"/>
    <property type="match status" value="3"/>
</dbReference>
<feature type="repeat" description="ANK" evidence="9">
    <location>
        <begin position="540"/>
        <end position="572"/>
    </location>
</feature>
<sequence>MANDSEQVEGGRPVAIKTSATTNGNGSQEPSPTLQVPSIMPSIKVTKSDAKAGFLRSARDGHLDKVLEHLKNNTDINTSNANGLNALHLASKEGHVDVVTELLKRGAAVDSATKKGNTALHIASLAGQEEVVKILVLQGASVNVQSQNGFTPLYMAAQENHDGVVRFLLANGANQSLATEDGFTPLAVALQQGHDKVVSVLLENDTRGKVRLPALHIAAKKDDCKAAALLLQSDHNPDVTSKSGFTPLHIAAHYGNENIASLLVQKGADVNFLAKHHITPLHVAAKWGKANMAALLLDRHAQLEAKTRDGLTPLHCAARSGHESVVDLLLERGAPISSKTKNGLAPLHMAAQGDHVDAGRILLHHKAPVDEVTVDYLTALHVAAHCGHVRVAKLLLDRKADPNSRALNGFTPLHIACKKNRIKVIELLLKHGASIEATTESGLTPLHVASFMGCMNIVIYLLQHGANANAPTMRGEAPLHLAARANQTDIVRILLRNNAQVDARAREQQTPLHIASRLGNVDIVMLLLQHNADLDAVTKDMYTPLHIAAKEGQDEVAAVLLEHGANNTAATKRGFTPLHLAAKYGNIKVARLLIQKDAPVDAQGKNGVTPLHVASHYDHQSVALLLLDKGASPHAAAKNGYTPLHIAAKKNQMDIATTLLEYGAQTNAESKAGFTPLHLSAQEGHTDMSTLLIEHQADPNYEAKNGLTPMHLCAQEDRVNVAAILVKNNAEINAKTKSGYTPLHVACHFGQMNMVRFLLGHESQIDAATNQGYTAMHQAAQQGHPMIVNLLLESGATPNAVTSQGQTALSIAQKLGYITVIETLKVVTETTITTTTTTIIEEKYRVQAPETMQETFMSDSEDEGGEDGVLGDHSYRYLTVDEMKSLGDDSMPMDGMGEDRRNSGVEESILAAKEGYAQFSGNYAPDNVDLARQPVSIGFLVSFMVDARGGAMRGCRHSGVRVIIPPRKAACPMRITCRYLKKDKLVHPPPLMEGEALASRILELGPSAAKFLGPVIIEVPHFAALRGKEREIIVLRSDNGETWREHTLEATEEAVQEVLNESFDGEDMGQLEDMNTHRITRILTTDFPQYFAIVSRVRQEVHAIGPDGGMVSSSVVPQVQAVFPPGALTKKIKVGLQAQPIQPELVVKLLGNRVAVSPIVTVEPRRRKFHRPITLTIPVPQAAARGMINQYSGDTPTLRLLCSITGGTSRAQWEDVTGSTPLTFVNDCVSFTTTVSARFWLMDCRNVAEAAKMATDLYREAINVPFMAKFVVFAKRHEPQEARLRVFCMTDDKEEKTLEQQEHFVEVAKSRDVEVLETKSQYLEFAGNLVPITKSGEQLALTFRAFRENRLPFTVRVKDNHADPVGRIAFMREARAGRGEPPQTPICNLNIVLPSTVTPETARSEPDLLALQKKYGFLHDVGLVYATNRPEAIHKADLRLSDICNLLGRDWIPLAQCLEIPDSDLNLIDNEYPDNTTQQAMVMLKLWMAQSQNKVTGNALEKALRKIGRDDIVNRCIYNVELVTDDLEKAVAKTQLDQSGFDNLRDELGADSTRNTLQRDTSLDVSFDEQDLMKDSESIDEIPEKREEEEELNLQEVSEVFSQEIKADIPKKQVYDDAEPPSQRIIIHEEKGICDSREAEKDIEIPQPVQDLECGDLQQDADSWGTRQSTMEERVIDRYVIDTHPKPIFDQPEEDIPVEQLPTNEEEEEEEQEEIVEEPMVVAATAPAPRQRERIDDEPESLYSPSWNASKQPVSCEESMPIEPIAVEQNQPYEQEEDAKQEIETPAVVATSAPRHSYQRVEDEPEVLISSSWDAANEPTSCDDEVLEKEFAAALHGGDIEDSTTFSPELLSRSLEQQTTENDAKVRMSTSKTPPSSPFEAVEAFTESQMHTSHPEAVPAQAALAQSETLRSEDLDTTATSHVDVQEEHWTEDAEANEPAAVSDCEDQVQTDVIGDLSEADLFDHGQPKCEEHERTTETEEVLERQSANSETSDVPETIYGSPEAVRYFQKVTIPPSETESTVIHVDDLSARSKLVVRPLSLPDTYVDRHGSPGTKHRRTDFVVALTPESEPEIQHRQSAPLPDVHFQIESPSVPERESQPHVALGEQCDLPIPISETQLHFEPSLIAESGTKSEENIDGAAQREQVLEPDTEAEDSRDLEQELMAEANLVIEQVMKLAVEQVTSRMESESQPAAALRQIDVKKAADLGEIEPVAESRLAGEPDEMKEPQLDMKPRPVAQLICEAAPELLETDPLGLGLESELISDLESDVASEAELEEKIAVAEKSCDPVSAMKPESKPESVLQSFEMTNSVPVLEIVTESDVQSVLKGTTDLVEADADVSLELNSETDSASDAEPFSIPQSKSMLESVPVQGDHSVSISEIQSDLEPVVQAITELDISSCDVLDESLPSKAEAVPEEVSLPEVGTESDVEVVLQTSTVREREAALRVVELSREPEVESLLETELVLETEPVVHAELEESSELVSTASDEGVVEDDMDELYTEEEDFENKSHAARVASVLNDQHRPRPDESPLDERAERMAEAILASAMFETVFLQPDNRSQTTTPVPVPSLPAIDLPFIGSSFCRIQFPSTEADDQAAASAACQQYDPTCSAISESEPSLPSQPDWSDSAQDGM</sequence>
<keyword evidence="3" id="KW-0963">Cytoplasm</keyword>
<feature type="domain" description="ZU5" evidence="12">
    <location>
        <begin position="1098"/>
        <end position="1245"/>
    </location>
</feature>
<dbReference type="InterPro" id="IPR011029">
    <property type="entry name" value="DEATH-like_dom_sf"/>
</dbReference>